<reference evidence="5" key="1">
    <citation type="submission" date="2020-11" db="EMBL/GenBank/DDBJ databases">
        <authorList>
            <person name="Tran Van P."/>
        </authorList>
    </citation>
    <scope>NUCLEOTIDE SEQUENCE</scope>
</reference>
<feature type="domain" description="E3 ubiquitin-protein ligase TTC3/DZIP3" evidence="4">
    <location>
        <begin position="509"/>
        <end position="589"/>
    </location>
</feature>
<evidence type="ECO:0000259" key="3">
    <source>
        <dbReference type="Pfam" id="PF04218"/>
    </source>
</evidence>
<comment type="subcellular location">
    <subcellularLocation>
        <location evidence="1">Nucleus</location>
    </subcellularLocation>
</comment>
<dbReference type="PANTHER" id="PTHR17550:SF4">
    <property type="entry name" value="E3 UBIQUITIN-PROTEIN LIGASE TTC3"/>
    <property type="match status" value="1"/>
</dbReference>
<dbReference type="Gene3D" id="1.25.40.10">
    <property type="entry name" value="Tetratricopeptide repeat domain"/>
    <property type="match status" value="1"/>
</dbReference>
<dbReference type="SUPFAM" id="SSF46689">
    <property type="entry name" value="Homeodomain-like"/>
    <property type="match status" value="1"/>
</dbReference>
<dbReference type="PANTHER" id="PTHR17550">
    <property type="entry name" value="E3 UBIQUITIN-PROTEIN LIGASE TTC3"/>
    <property type="match status" value="1"/>
</dbReference>
<dbReference type="GO" id="GO:0005634">
    <property type="term" value="C:nucleus"/>
    <property type="evidence" value="ECO:0007669"/>
    <property type="project" value="UniProtKB-SubCell"/>
</dbReference>
<dbReference type="InterPro" id="IPR007889">
    <property type="entry name" value="HTH_Psq"/>
</dbReference>
<name>A0A7R9EZY5_9NEOP</name>
<dbReference type="InterPro" id="IPR043866">
    <property type="entry name" value="TTC3/DZIP3_dom"/>
</dbReference>
<feature type="region of interest" description="Disordered" evidence="2">
    <location>
        <begin position="236"/>
        <end position="260"/>
    </location>
</feature>
<evidence type="ECO:0000256" key="2">
    <source>
        <dbReference type="SAM" id="MobiDB-lite"/>
    </source>
</evidence>
<evidence type="ECO:0008006" key="6">
    <source>
        <dbReference type="Google" id="ProtNLM"/>
    </source>
</evidence>
<feature type="domain" description="HTH psq-type" evidence="3">
    <location>
        <begin position="623"/>
        <end position="670"/>
    </location>
</feature>
<feature type="region of interest" description="Disordered" evidence="2">
    <location>
        <begin position="728"/>
        <end position="759"/>
    </location>
</feature>
<evidence type="ECO:0000256" key="1">
    <source>
        <dbReference type="ARBA" id="ARBA00004123"/>
    </source>
</evidence>
<gene>
    <name evidence="5" type="ORF">TBIB3V08_LOCUS6860</name>
</gene>
<dbReference type="SUPFAM" id="SSF48452">
    <property type="entry name" value="TPR-like"/>
    <property type="match status" value="1"/>
</dbReference>
<dbReference type="GO" id="GO:0016567">
    <property type="term" value="P:protein ubiquitination"/>
    <property type="evidence" value="ECO:0007669"/>
    <property type="project" value="UniProtKB-UniPathway"/>
</dbReference>
<dbReference type="AlphaFoldDB" id="A0A7R9EZY5"/>
<dbReference type="EMBL" id="OD566693">
    <property type="protein sequence ID" value="CAD7444483.1"/>
    <property type="molecule type" value="Genomic_DNA"/>
</dbReference>
<protein>
    <recommendedName>
        <fullName evidence="6">RING-type E3 ubiquitin transferase</fullName>
    </recommendedName>
</protein>
<dbReference type="InterPro" id="IPR011990">
    <property type="entry name" value="TPR-like_helical_dom_sf"/>
</dbReference>
<dbReference type="Pfam" id="PF19179">
    <property type="entry name" value="TTC3_DZIP3_dom"/>
    <property type="match status" value="1"/>
</dbReference>
<dbReference type="Gene3D" id="1.10.10.60">
    <property type="entry name" value="Homeodomain-like"/>
    <property type="match status" value="1"/>
</dbReference>
<dbReference type="GO" id="GO:0003677">
    <property type="term" value="F:DNA binding"/>
    <property type="evidence" value="ECO:0007669"/>
    <property type="project" value="InterPro"/>
</dbReference>
<dbReference type="InterPro" id="IPR009057">
    <property type="entry name" value="Homeodomain-like_sf"/>
</dbReference>
<feature type="compositionally biased region" description="Basic residues" evidence="2">
    <location>
        <begin position="247"/>
        <end position="256"/>
    </location>
</feature>
<proteinExistence type="predicted"/>
<sequence>MEIEVRISEIAKDLQDDGVDIKILEDPRYIWNSDETAIFLAPKVSKVRLVLIKYMLQGYIQAIKAAYKAHHLSNVQDYMAKGLKYCPDSHELKDLKQELSLEMDFPEVEDDIESDVDSNKAVYELGKFSEYHEHVKQGLKHFILVLLDIHTLEFISIKTDFHKKADTDDNAIHVEDIPFMTDDSGQEEDECNIDEENNYEDDELDSNTPHICSIYCFPFTEPSSNKMPQPSIPLSCNLGGLPEPKQKGKKKKKKKKGPIESEHITNDTFLNIAQEIRKEKLTFFPDTTPTIDHLWSAKKKDIQTLMREGSEVMAAGLPNKAIEKYRAAVDILNEFPYVNLDLTEMDVVLLKYSLCTSWIRSTAYEDIVHALEMLKELEASHSAKLPAVHYALATAYCKLNRTKPAQEHVENGLSFLRKGFDFCAYPWPGTNSMIKETNHDDLEIALKSMLQECRAHHKPDAVCRHENCLKISTHILPSDSIFYSRLALARPILHMAARSRSALVAASDRRFQSDPDFAGFVTVICEQKCRIEYHINCWKDFKESTQTVAKLRDKDILGQPCLTTDCVSKDKQRSMLIRIEIVGEDGQIKTFLDIEKKTADTVRESKKIKKKKHEKHAENIAEKRTFLMLMKKYMIIHEVDEKKITKTEIARRYGMSKSTLFTILKIREEIVNVVQKEGHNGHGRNCRQLEGCEISSNHQLLLTRPLSPTSQRRSCHLCASRRCQCQRPRSPTVSGHLFPARTPPRNRSLAHQQHLRVPP</sequence>
<dbReference type="UniPathway" id="UPA00143"/>
<accession>A0A7R9EZY5</accession>
<organism evidence="5">
    <name type="scientific">Timema bartmani</name>
    <dbReference type="NCBI Taxonomy" id="61472"/>
    <lineage>
        <taxon>Eukaryota</taxon>
        <taxon>Metazoa</taxon>
        <taxon>Ecdysozoa</taxon>
        <taxon>Arthropoda</taxon>
        <taxon>Hexapoda</taxon>
        <taxon>Insecta</taxon>
        <taxon>Pterygota</taxon>
        <taxon>Neoptera</taxon>
        <taxon>Polyneoptera</taxon>
        <taxon>Phasmatodea</taxon>
        <taxon>Timematodea</taxon>
        <taxon>Timematoidea</taxon>
        <taxon>Timematidae</taxon>
        <taxon>Timema</taxon>
    </lineage>
</organism>
<evidence type="ECO:0000259" key="4">
    <source>
        <dbReference type="Pfam" id="PF19179"/>
    </source>
</evidence>
<dbReference type="Pfam" id="PF04218">
    <property type="entry name" value="CENP-B_N"/>
    <property type="match status" value="1"/>
</dbReference>
<evidence type="ECO:0000313" key="5">
    <source>
        <dbReference type="EMBL" id="CAD7444483.1"/>
    </source>
</evidence>